<protein>
    <recommendedName>
        <fullName evidence="8">trypsin</fullName>
        <ecNumber evidence="8">3.4.21.4</ecNumber>
    </recommendedName>
</protein>
<organism evidence="10 11">
    <name type="scientific">Umbra pygmaea</name>
    <name type="common">Eastern mudminnow</name>
    <dbReference type="NCBI Taxonomy" id="75934"/>
    <lineage>
        <taxon>Eukaryota</taxon>
        <taxon>Metazoa</taxon>
        <taxon>Chordata</taxon>
        <taxon>Craniata</taxon>
        <taxon>Vertebrata</taxon>
        <taxon>Euteleostomi</taxon>
        <taxon>Actinopterygii</taxon>
        <taxon>Neopterygii</taxon>
        <taxon>Teleostei</taxon>
        <taxon>Protacanthopterygii</taxon>
        <taxon>Esociformes</taxon>
        <taxon>Umbridae</taxon>
        <taxon>Umbra</taxon>
    </lineage>
</organism>
<evidence type="ECO:0000256" key="6">
    <source>
        <dbReference type="ARBA" id="ARBA00024195"/>
    </source>
</evidence>
<sequence>MALLENFNNQLVCGGWLIDKSWVLTAARCLVWGFPWHRDIRMVYLGVHSLKKATKGSIQSIKVKKNFPHPEYNAKTNKHNIMLLQLKSSVKLTKTVNIKALPNPVTDMPAGTRCLVAGWGRTAKGGDPSDVLLSGNVTLIDRKICSRDYNDNPIITNEMLCAGHNNDSPPVDSCKGDSGGPLVCGGEIWGVVSFGEGCGNMKYPGVYTFISKYDKWIKETITTAK</sequence>
<dbReference type="PROSITE" id="PS00135">
    <property type="entry name" value="TRYPSIN_SER"/>
    <property type="match status" value="1"/>
</dbReference>
<dbReference type="FunFam" id="2.40.10.10:FF:000002">
    <property type="entry name" value="Transmembrane protease serine"/>
    <property type="match status" value="1"/>
</dbReference>
<dbReference type="InterPro" id="IPR009003">
    <property type="entry name" value="Peptidase_S1_PA"/>
</dbReference>
<evidence type="ECO:0000256" key="5">
    <source>
        <dbReference type="ARBA" id="ARBA00023157"/>
    </source>
</evidence>
<dbReference type="PRINTS" id="PR00722">
    <property type="entry name" value="CHYMOTRYPSIN"/>
</dbReference>
<dbReference type="SMART" id="SM00020">
    <property type="entry name" value="Tryp_SPc"/>
    <property type="match status" value="1"/>
</dbReference>
<dbReference type="InterPro" id="IPR033116">
    <property type="entry name" value="TRYPSIN_SER"/>
</dbReference>
<dbReference type="GO" id="GO:0006508">
    <property type="term" value="P:proteolysis"/>
    <property type="evidence" value="ECO:0007669"/>
    <property type="project" value="UniProtKB-KW"/>
</dbReference>
<evidence type="ECO:0000256" key="8">
    <source>
        <dbReference type="ARBA" id="ARBA00038868"/>
    </source>
</evidence>
<comment type="caution">
    <text evidence="10">The sequence shown here is derived from an EMBL/GenBank/DDBJ whole genome shotgun (WGS) entry which is preliminary data.</text>
</comment>
<dbReference type="Gene3D" id="2.40.10.10">
    <property type="entry name" value="Trypsin-like serine proteases"/>
    <property type="match status" value="2"/>
</dbReference>
<gene>
    <name evidence="10" type="ORF">UPYG_G00191080</name>
</gene>
<dbReference type="InterPro" id="IPR001254">
    <property type="entry name" value="Trypsin_dom"/>
</dbReference>
<accession>A0ABD0WT54</accession>
<dbReference type="SUPFAM" id="SSF50494">
    <property type="entry name" value="Trypsin-like serine proteases"/>
    <property type="match status" value="1"/>
</dbReference>
<keyword evidence="11" id="KW-1185">Reference proteome</keyword>
<evidence type="ECO:0000259" key="9">
    <source>
        <dbReference type="PROSITE" id="PS50240"/>
    </source>
</evidence>
<dbReference type="CDD" id="cd00190">
    <property type="entry name" value="Tryp_SPc"/>
    <property type="match status" value="1"/>
</dbReference>
<reference evidence="10 11" key="1">
    <citation type="submission" date="2024-06" db="EMBL/GenBank/DDBJ databases">
        <authorList>
            <person name="Pan Q."/>
            <person name="Wen M."/>
            <person name="Jouanno E."/>
            <person name="Zahm M."/>
            <person name="Klopp C."/>
            <person name="Cabau C."/>
            <person name="Louis A."/>
            <person name="Berthelot C."/>
            <person name="Parey E."/>
            <person name="Roest Crollius H."/>
            <person name="Montfort J."/>
            <person name="Robinson-Rechavi M."/>
            <person name="Bouchez O."/>
            <person name="Lampietro C."/>
            <person name="Lopez Roques C."/>
            <person name="Donnadieu C."/>
            <person name="Postlethwait J."/>
            <person name="Bobe J."/>
            <person name="Verreycken H."/>
            <person name="Guiguen Y."/>
        </authorList>
    </citation>
    <scope>NUCLEOTIDE SEQUENCE [LARGE SCALE GENOMIC DNA]</scope>
    <source>
        <strain evidence="10">Up_M1</strain>
        <tissue evidence="10">Testis</tissue>
    </source>
</reference>
<keyword evidence="4" id="KW-0720">Serine protease</keyword>
<proteinExistence type="inferred from homology"/>
<dbReference type="InterPro" id="IPR001314">
    <property type="entry name" value="Peptidase_S1A"/>
</dbReference>
<dbReference type="InterPro" id="IPR043504">
    <property type="entry name" value="Peptidase_S1_PA_chymotrypsin"/>
</dbReference>
<dbReference type="Proteomes" id="UP001557470">
    <property type="component" value="Unassembled WGS sequence"/>
</dbReference>
<comment type="subcellular location">
    <subcellularLocation>
        <location evidence="1">Secreted</location>
        <location evidence="1">Extracellular space</location>
    </subcellularLocation>
</comment>
<dbReference type="Pfam" id="PF00089">
    <property type="entry name" value="Trypsin"/>
    <property type="match status" value="1"/>
</dbReference>
<dbReference type="AlphaFoldDB" id="A0ABD0WT54"/>
<dbReference type="GO" id="GO:0004252">
    <property type="term" value="F:serine-type endopeptidase activity"/>
    <property type="evidence" value="ECO:0007669"/>
    <property type="project" value="UniProtKB-EC"/>
</dbReference>
<evidence type="ECO:0000256" key="2">
    <source>
        <dbReference type="ARBA" id="ARBA00022670"/>
    </source>
</evidence>
<dbReference type="PANTHER" id="PTHR24264:SF54">
    <property type="entry name" value="PEPTIDASE S1 DOMAIN-CONTAINING PROTEIN"/>
    <property type="match status" value="1"/>
</dbReference>
<dbReference type="InterPro" id="IPR050127">
    <property type="entry name" value="Serine_Proteases_S1"/>
</dbReference>
<dbReference type="PROSITE" id="PS50240">
    <property type="entry name" value="TRYPSIN_DOM"/>
    <property type="match status" value="1"/>
</dbReference>
<dbReference type="EMBL" id="JAGEUA010000005">
    <property type="protein sequence ID" value="KAL0979882.1"/>
    <property type="molecule type" value="Genomic_DNA"/>
</dbReference>
<feature type="domain" description="Peptidase S1" evidence="9">
    <location>
        <begin position="1"/>
        <end position="222"/>
    </location>
</feature>
<keyword evidence="5" id="KW-1015">Disulfide bond</keyword>
<evidence type="ECO:0000313" key="10">
    <source>
        <dbReference type="EMBL" id="KAL0979882.1"/>
    </source>
</evidence>
<evidence type="ECO:0000256" key="3">
    <source>
        <dbReference type="ARBA" id="ARBA00022801"/>
    </source>
</evidence>
<dbReference type="GO" id="GO:0005576">
    <property type="term" value="C:extracellular region"/>
    <property type="evidence" value="ECO:0007669"/>
    <property type="project" value="UniProtKB-SubCell"/>
</dbReference>
<name>A0ABD0WT54_UMBPY</name>
<keyword evidence="3" id="KW-0378">Hydrolase</keyword>
<keyword evidence="2" id="KW-0645">Protease</keyword>
<comment type="similarity">
    <text evidence="6">Belongs to the peptidase S1 family. CLIP subfamily.</text>
</comment>
<evidence type="ECO:0000256" key="7">
    <source>
        <dbReference type="ARBA" id="ARBA00036320"/>
    </source>
</evidence>
<evidence type="ECO:0000256" key="1">
    <source>
        <dbReference type="ARBA" id="ARBA00004239"/>
    </source>
</evidence>
<evidence type="ECO:0000256" key="4">
    <source>
        <dbReference type="ARBA" id="ARBA00022825"/>
    </source>
</evidence>
<dbReference type="EC" id="3.4.21.4" evidence="8"/>
<dbReference type="FunFam" id="2.40.10.10:FF:000068">
    <property type="entry name" value="transmembrane protease serine 2"/>
    <property type="match status" value="1"/>
</dbReference>
<evidence type="ECO:0000313" key="11">
    <source>
        <dbReference type="Proteomes" id="UP001557470"/>
    </source>
</evidence>
<dbReference type="PANTHER" id="PTHR24264">
    <property type="entry name" value="TRYPSIN-RELATED"/>
    <property type="match status" value="1"/>
</dbReference>
<comment type="catalytic activity">
    <reaction evidence="7">
        <text>Preferential cleavage: Arg-|-Xaa, Lys-|-Xaa.</text>
        <dbReference type="EC" id="3.4.21.4"/>
    </reaction>
</comment>